<evidence type="ECO:0000256" key="2">
    <source>
        <dbReference type="ARBA" id="ARBA00006727"/>
    </source>
</evidence>
<feature type="region of interest" description="Disordered" evidence="3">
    <location>
        <begin position="1"/>
        <end position="27"/>
    </location>
</feature>
<feature type="transmembrane region" description="Helical" evidence="4">
    <location>
        <begin position="494"/>
        <end position="514"/>
    </location>
</feature>
<protein>
    <submittedName>
        <fullName evidence="6">DEKNAAC105345</fullName>
    </submittedName>
</protein>
<accession>A0A448YT95</accession>
<dbReference type="PANTHER" id="PTHR11360">
    <property type="entry name" value="MONOCARBOXYLATE TRANSPORTER"/>
    <property type="match status" value="1"/>
</dbReference>
<gene>
    <name evidence="6" type="ORF">BRENAR_LOCUS4854</name>
</gene>
<dbReference type="EMBL" id="CAACVR010000075">
    <property type="protein sequence ID" value="VEU24126.1"/>
    <property type="molecule type" value="Genomic_DNA"/>
</dbReference>
<dbReference type="GO" id="GO:0016020">
    <property type="term" value="C:membrane"/>
    <property type="evidence" value="ECO:0007669"/>
    <property type="project" value="UniProtKB-SubCell"/>
</dbReference>
<sequence>MTSTPSSPRSSLESLDSTSIDGTSPPVQVHDLPALSLVSSLSSRIITRTSTIVSAIRDDSRYITRQESNKIPPAPFGATNPDDEDITAATATAAAVSTTSALSNYDGAFNKQDIIDRPPDGTFWGWLSAFCVCLLNTFSWGANSSFGVFLNYYTKTDHFAGANMEEYALIGGLNLGLSFMLCNVANILVRRFYYKYVMGAGIAIIVICYICAAEAKTIVQLIILQGLILSIGYALAAGPGFVIIPTWFLKRRSIATGIATSGAGLAGIVFSRPTQALIDKTGSYKWALRMIGIVCGVMLTVSTLLIRCRRDLIVHTGRPFWKDIVASFTRWDVYRQPPIIYLVIWNFIYGIGYTILLFSMSSFASAIGLTYKQGSMVTTVQSVAQCIGRPLLGYLSDRFGKVNVTFIFTVIIGLLSLIWWIFVNTYGDLIAFGFVTGIIIGINWVNFTPLCADVVGGGDDLLAAVSILCLIGGPPMIVSEIIGLKLETTGTDKPFLHCQILVGVTCLVSAAFLIPFREWKIHRMLGARRDLIKKKKERSDNDLVRLRRYELLLDGGVKGYLMRTCYPIRV</sequence>
<evidence type="ECO:0000256" key="3">
    <source>
        <dbReference type="SAM" id="MobiDB-lite"/>
    </source>
</evidence>
<dbReference type="InParanoid" id="A0A448YT95"/>
<dbReference type="Gene3D" id="1.20.1250.20">
    <property type="entry name" value="MFS general substrate transporter like domains"/>
    <property type="match status" value="2"/>
</dbReference>
<feature type="transmembrane region" description="Helical" evidence="4">
    <location>
        <begin position="221"/>
        <end position="242"/>
    </location>
</feature>
<organism evidence="6 7">
    <name type="scientific">Brettanomyces naardenensis</name>
    <name type="common">Yeast</name>
    <dbReference type="NCBI Taxonomy" id="13370"/>
    <lineage>
        <taxon>Eukaryota</taxon>
        <taxon>Fungi</taxon>
        <taxon>Dikarya</taxon>
        <taxon>Ascomycota</taxon>
        <taxon>Saccharomycotina</taxon>
        <taxon>Pichiomycetes</taxon>
        <taxon>Pichiales</taxon>
        <taxon>Pichiaceae</taxon>
        <taxon>Brettanomyces</taxon>
    </lineage>
</organism>
<feature type="transmembrane region" description="Helical" evidence="4">
    <location>
        <begin position="196"/>
        <end position="215"/>
    </location>
</feature>
<proteinExistence type="inferred from homology"/>
<comment type="similarity">
    <text evidence="2">Belongs to the major facilitator superfamily. Monocarboxylate porter (TC 2.A.1.13) family.</text>
</comment>
<feature type="transmembrane region" description="Helical" evidence="4">
    <location>
        <begin position="339"/>
        <end position="367"/>
    </location>
</feature>
<dbReference type="InterPro" id="IPR020846">
    <property type="entry name" value="MFS_dom"/>
</dbReference>
<comment type="subcellular location">
    <subcellularLocation>
        <location evidence="1">Membrane</location>
        <topology evidence="1">Multi-pass membrane protein</topology>
    </subcellularLocation>
</comment>
<keyword evidence="4" id="KW-0812">Transmembrane</keyword>
<dbReference type="InterPro" id="IPR036259">
    <property type="entry name" value="MFS_trans_sf"/>
</dbReference>
<feature type="transmembrane region" description="Helical" evidence="4">
    <location>
        <begin position="286"/>
        <end position="306"/>
    </location>
</feature>
<evidence type="ECO:0000259" key="5">
    <source>
        <dbReference type="PROSITE" id="PS50850"/>
    </source>
</evidence>
<evidence type="ECO:0000256" key="4">
    <source>
        <dbReference type="SAM" id="Phobius"/>
    </source>
</evidence>
<dbReference type="InterPro" id="IPR011701">
    <property type="entry name" value="MFS"/>
</dbReference>
<feature type="transmembrane region" description="Helical" evidence="4">
    <location>
        <begin position="429"/>
        <end position="449"/>
    </location>
</feature>
<evidence type="ECO:0000313" key="7">
    <source>
        <dbReference type="Proteomes" id="UP000290900"/>
    </source>
</evidence>
<dbReference type="PROSITE" id="PS50850">
    <property type="entry name" value="MFS"/>
    <property type="match status" value="1"/>
</dbReference>
<feature type="compositionally biased region" description="Low complexity" evidence="3">
    <location>
        <begin position="1"/>
        <end position="19"/>
    </location>
</feature>
<evidence type="ECO:0000313" key="6">
    <source>
        <dbReference type="EMBL" id="VEU24126.1"/>
    </source>
</evidence>
<keyword evidence="4" id="KW-0472">Membrane</keyword>
<dbReference type="PANTHER" id="PTHR11360:SF315">
    <property type="entry name" value="TRANSPORTER MCH2-RELATED"/>
    <property type="match status" value="1"/>
</dbReference>
<feature type="transmembrane region" description="Helical" evidence="4">
    <location>
        <begin position="167"/>
        <end position="189"/>
    </location>
</feature>
<feature type="domain" description="Major facilitator superfamily (MFS) profile" evidence="5">
    <location>
        <begin position="338"/>
        <end position="570"/>
    </location>
</feature>
<feature type="transmembrane region" description="Helical" evidence="4">
    <location>
        <begin position="404"/>
        <end position="423"/>
    </location>
</feature>
<dbReference type="SUPFAM" id="SSF103473">
    <property type="entry name" value="MFS general substrate transporter"/>
    <property type="match status" value="1"/>
</dbReference>
<dbReference type="GO" id="GO:0022857">
    <property type="term" value="F:transmembrane transporter activity"/>
    <property type="evidence" value="ECO:0007669"/>
    <property type="project" value="InterPro"/>
</dbReference>
<dbReference type="Pfam" id="PF07690">
    <property type="entry name" value="MFS_1"/>
    <property type="match status" value="1"/>
</dbReference>
<keyword evidence="7" id="KW-1185">Reference proteome</keyword>
<reference evidence="6 7" key="1">
    <citation type="submission" date="2018-12" db="EMBL/GenBank/DDBJ databases">
        <authorList>
            <person name="Tiukova I."/>
            <person name="Dainat J."/>
        </authorList>
    </citation>
    <scope>NUCLEOTIDE SEQUENCE [LARGE SCALE GENOMIC DNA]</scope>
</reference>
<feature type="transmembrane region" description="Helical" evidence="4">
    <location>
        <begin position="123"/>
        <end position="142"/>
    </location>
</feature>
<dbReference type="OrthoDB" id="2213137at2759"/>
<dbReference type="Proteomes" id="UP000290900">
    <property type="component" value="Unassembled WGS sequence"/>
</dbReference>
<keyword evidence="4" id="KW-1133">Transmembrane helix</keyword>
<dbReference type="AlphaFoldDB" id="A0A448YT95"/>
<name>A0A448YT95_BRENA</name>
<dbReference type="InterPro" id="IPR050327">
    <property type="entry name" value="Proton-linked_MCT"/>
</dbReference>
<evidence type="ECO:0000256" key="1">
    <source>
        <dbReference type="ARBA" id="ARBA00004141"/>
    </source>
</evidence>
<feature type="transmembrane region" description="Helical" evidence="4">
    <location>
        <begin position="254"/>
        <end position="274"/>
    </location>
</feature>
<feature type="transmembrane region" description="Helical" evidence="4">
    <location>
        <begin position="461"/>
        <end position="482"/>
    </location>
</feature>